<dbReference type="PATRIC" id="fig|317.174.peg.2251"/>
<reference evidence="3 4" key="1">
    <citation type="submission" date="2014-07" db="EMBL/GenBank/DDBJ databases">
        <title>Draft Genome Sequences of Environmental Pseudomonas syringae strains.</title>
        <authorList>
            <person name="Baltrus D.A."/>
            <person name="Berge O."/>
            <person name="Morris C."/>
        </authorList>
    </citation>
    <scope>NUCLEOTIDE SEQUENCE [LARGE SCALE GENOMIC DNA]</scope>
    <source>
        <strain evidence="3 4">CEB003</strain>
    </source>
</reference>
<dbReference type="Pfam" id="PF20178">
    <property type="entry name" value="ToxA_N"/>
    <property type="match status" value="1"/>
</dbReference>
<feature type="region of interest" description="Disordered" evidence="1">
    <location>
        <begin position="1313"/>
        <end position="1336"/>
    </location>
</feature>
<dbReference type="EMBL" id="JPQT01000100">
    <property type="protein sequence ID" value="KFE51885.1"/>
    <property type="molecule type" value="Genomic_DNA"/>
</dbReference>
<dbReference type="Proteomes" id="UP000028643">
    <property type="component" value="Unassembled WGS sequence"/>
</dbReference>
<name>A0A085V8X2_PSESX</name>
<sequence length="1734" mass="194430">MSASTSPYFHPAPLRERLARDVADAFGNEYIDVEEHLWLERLFRRPVVESAVLDFPRLDHLATDDGLPTTAEMTGALLISHRSGNDQRVYLSTLMYGLERFDNRTQLQSRLAQLCPVLANTRPAYEYQLVDDMLFNQRMLRIIEQQADHLGSLTRHLQQLPCLRTAMRHGLAQQLASAFSGMSSSAMTRTRVQVIETGTHGTNDDSSSTVVYVHSLLDAMTQALTANTLPAGQSRAFLDSSGQRVDATRAAHYEKALTDAATHLKDSYECLLNNVVRETRFEGLTLRERVSAALAETLRQHLLAQRQDGSLSLEEFGFLAALLQPSAKRSEADDSTLVQRLCVVGVHQSSLKLVSPLLVDFSAEGPPELMLYSPLKGLRRFSTMQAVNDHFSTEAGRDELKHYLSLDDLAWLPDNGPLRLQAYPLEHAFADERVDAVLALQQRNLEFVLSKSLRDINEAGAMIDDALDIRRLIDCRLLHADTGGRWSDDDSAFFDKWPSIFPTNTVPNLPTLSPVPVAATWFEQLSSLESQAQLLADLDPDIEVCIRQALNKYLAVVLAAPVDAANVRVQWEPAQRFKLTDLLLERLSGHRLAPLPDNCVALFEPAQGQSGSLDRLRPAILNHMLGRIETDFVEGYLQQLGRSHIQPVRKADRQFDTGAMSHGILWHLLSLSCEVVERRGGFSQQQLAMVRQVLSFPERVLRDQFGDVETQICAVSLQYDPALPALAMSDAFLLRRPSRPEDGVVFWSALGGLQKSTAATRIEKGLNARLARPATREHWLGLFAEPDQALLRTCLQRPSKPRLSLTLRPIEEDLFSALQRGGCYRQQCDVRQGWQIAKKCRMPAAVLISFLRRIQADHWRLPALDLAMINMQMVRFLAQLPAWLRDAKDTDRLAFGQMLRRYALNIDPAEDFLAGIPVLRAFARESLLARLKTEVPEYQLDPDRILITVTRYVPGLVALGETPSSLPAATIVNRETLTEYALNHFADIQDATVSVVLPDDMQPSDRLTASYFQTLVRELDIGMHYQALLEDTLNESHKDFPLRRQRYIAQAPSRMLLTALQMKLQNQLSQTAYDYLENLLDMPDSLARQPAHGQDITLRPLQLIPAADMHPDAAAGMFLIGPRDITQGPVILHALFSELYLIKEYADQAAFLADLRQASTLQELVLSRVSPQLRSRYDNGGFIEAHIPFSTESFYDVPFYRRSSVGLADVPHEGNVLRFLFDETVWSIKDISKKQSVTTAQADWRSFVHLMSLAADQVLSFVPGKIGFMIAAWQSQSLFKESVEAVYARNWGKAVSEFSAALGMLVSSRHTLEEGLTEDNPASEPTSNQPAAPEFTWRNSQLTPELRARLRAFEAHDVVLGDLQKDLLFNLYQHPVSGKRYAAVAGQVYQVESASGRWFIVGKTGVGPRIKLNPREQWELDIDWGLRGGGGLVTRFRTLRTDVAAEEVIAIEARGIKDIRRLYRNRALLIDESRRQASRYAEDCLFNLAPVGPDGNLAVEARQVLLDFFGVQSPSPELIAAIHTMVTDLYLGICDPSLSPFSSTRYITGTNKPGAEATLAFVLKNDPQKRIYLTERFFETPPFRLKPVQPGQGGFNVGAHYRAASFLHELSHLVNDTHDIAYVESGAPFRDLLAEPDSPEDTFNADLEFIQTRTLSHKAAPEHLFVRYDKTVWRDLNDWDGEGKDAVLRVTGQPTLEQARTVFLNDAGKRSQVILNNADSVALLIMTLGRRRFT</sequence>
<dbReference type="RefSeq" id="WP_047574584.1">
    <property type="nucleotide sequence ID" value="NZ_JPQT01000100.1"/>
</dbReference>
<dbReference type="GO" id="GO:0008237">
    <property type="term" value="F:metallopeptidase activity"/>
    <property type="evidence" value="ECO:0007669"/>
    <property type="project" value="InterPro"/>
</dbReference>
<dbReference type="Gene3D" id="3.40.390.10">
    <property type="entry name" value="Collagenase (Catalytic Domain)"/>
    <property type="match status" value="1"/>
</dbReference>
<comment type="caution">
    <text evidence="3">The sequence shown here is derived from an EMBL/GenBank/DDBJ whole genome shotgun (WGS) entry which is preliminary data.</text>
</comment>
<gene>
    <name evidence="3" type="ORF">IV02_10980</name>
</gene>
<accession>A0A085V8X2</accession>
<evidence type="ECO:0000313" key="3">
    <source>
        <dbReference type="EMBL" id="KFE51885.1"/>
    </source>
</evidence>
<dbReference type="InterPro" id="IPR024079">
    <property type="entry name" value="MetalloPept_cat_dom_sf"/>
</dbReference>
<evidence type="ECO:0000256" key="1">
    <source>
        <dbReference type="SAM" id="MobiDB-lite"/>
    </source>
</evidence>
<evidence type="ECO:0000313" key="4">
    <source>
        <dbReference type="Proteomes" id="UP000028643"/>
    </source>
</evidence>
<protein>
    <recommendedName>
        <fullName evidence="2">Dermonecrotic toxin N-terminal domain-containing protein</fullName>
    </recommendedName>
</protein>
<dbReference type="InterPro" id="IPR046673">
    <property type="entry name" value="ToxA_N"/>
</dbReference>
<proteinExistence type="predicted"/>
<feature type="domain" description="Dermonecrotic toxin N-terminal" evidence="2">
    <location>
        <begin position="913"/>
        <end position="1166"/>
    </location>
</feature>
<organism evidence="3 4">
    <name type="scientific">Pseudomonas syringae</name>
    <dbReference type="NCBI Taxonomy" id="317"/>
    <lineage>
        <taxon>Bacteria</taxon>
        <taxon>Pseudomonadati</taxon>
        <taxon>Pseudomonadota</taxon>
        <taxon>Gammaproteobacteria</taxon>
        <taxon>Pseudomonadales</taxon>
        <taxon>Pseudomonadaceae</taxon>
        <taxon>Pseudomonas</taxon>
    </lineage>
</organism>
<evidence type="ECO:0000259" key="2">
    <source>
        <dbReference type="Pfam" id="PF20178"/>
    </source>
</evidence>